<name>A0A0E9XNQ7_ANGAN</name>
<reference evidence="1" key="2">
    <citation type="journal article" date="2015" name="Fish Shellfish Immunol.">
        <title>Early steps in the European eel (Anguilla anguilla)-Vibrio vulnificus interaction in the gills: Role of the RtxA13 toxin.</title>
        <authorList>
            <person name="Callol A."/>
            <person name="Pajuelo D."/>
            <person name="Ebbesson L."/>
            <person name="Teles M."/>
            <person name="MacKenzie S."/>
            <person name="Amaro C."/>
        </authorList>
    </citation>
    <scope>NUCLEOTIDE SEQUENCE</scope>
</reference>
<dbReference type="AlphaFoldDB" id="A0A0E9XNQ7"/>
<dbReference type="EMBL" id="GBXM01004205">
    <property type="protein sequence ID" value="JAI04373.1"/>
    <property type="molecule type" value="Transcribed_RNA"/>
</dbReference>
<reference evidence="1" key="1">
    <citation type="submission" date="2014-11" db="EMBL/GenBank/DDBJ databases">
        <authorList>
            <person name="Amaro Gonzalez C."/>
        </authorList>
    </citation>
    <scope>NUCLEOTIDE SEQUENCE</scope>
</reference>
<proteinExistence type="predicted"/>
<sequence length="40" mass="4281">MGNVEAECILTLAWTRDPSSSKTSVVPLVAIGLLLVRNII</sequence>
<protein>
    <submittedName>
        <fullName evidence="1">Uncharacterized protein</fullName>
    </submittedName>
</protein>
<organism evidence="1">
    <name type="scientific">Anguilla anguilla</name>
    <name type="common">European freshwater eel</name>
    <name type="synonym">Muraena anguilla</name>
    <dbReference type="NCBI Taxonomy" id="7936"/>
    <lineage>
        <taxon>Eukaryota</taxon>
        <taxon>Metazoa</taxon>
        <taxon>Chordata</taxon>
        <taxon>Craniata</taxon>
        <taxon>Vertebrata</taxon>
        <taxon>Euteleostomi</taxon>
        <taxon>Actinopterygii</taxon>
        <taxon>Neopterygii</taxon>
        <taxon>Teleostei</taxon>
        <taxon>Anguilliformes</taxon>
        <taxon>Anguillidae</taxon>
        <taxon>Anguilla</taxon>
    </lineage>
</organism>
<evidence type="ECO:0000313" key="1">
    <source>
        <dbReference type="EMBL" id="JAI04373.1"/>
    </source>
</evidence>
<accession>A0A0E9XNQ7</accession>